<protein>
    <submittedName>
        <fullName evidence="3">Winged helix-turn-helix domain-containing protein</fullName>
    </submittedName>
</protein>
<sequence length="379" mass="44109">MIIIEAIKEVMRIKGQPMTAKEAYQQIVKNNFYEFNTADPVHIVNGQIRKHCKGIPEQKSYSRTKHFISTEDNRYYFLEPPERIQNNKGKTQRKYYLPKLDSIKPVSLQDIADGDLEYQVRALKEWFLSEYKPANNVEGNSVSVLDGPYEALDVLNNEFSDILSSAIILKIAKEIEDNFSCKEWSKIPKDDDIDEYFIENLNTEFYKNFEAAVKSIEKLSKQSPNLKDELEQALNRMLYGHIITAMESYLSDAFITTVLSNEESVRKLVEKAPELRARTLNLGEIFLRFDSLKDEVQIYLMDLVYHRLDKVRELYHHTLGISFPKNLSIVFKAILNRHDIVHRNGKRKDGSALNITSNDIDFLLKEVTAFIREVDKQLR</sequence>
<reference evidence="3" key="1">
    <citation type="submission" date="2021-05" db="EMBL/GenBank/DDBJ databases">
        <authorList>
            <person name="Pietrasiak N."/>
            <person name="Ward R."/>
            <person name="Stajich J.E."/>
            <person name="Kurbessoian T."/>
        </authorList>
    </citation>
    <scope>NUCLEOTIDE SEQUENCE</scope>
    <source>
        <strain evidence="3">UHER 2000/2452</strain>
    </source>
</reference>
<dbReference type="InterPro" id="IPR007759">
    <property type="entry name" value="Asxl_HARE-HTH"/>
</dbReference>
<reference evidence="3" key="2">
    <citation type="journal article" date="2022" name="Microbiol. Resour. Announc.">
        <title>Metagenome Sequencing to Explore Phylogenomics of Terrestrial Cyanobacteria.</title>
        <authorList>
            <person name="Ward R.D."/>
            <person name="Stajich J.E."/>
            <person name="Johansen J.R."/>
            <person name="Huntemann M."/>
            <person name="Clum A."/>
            <person name="Foster B."/>
            <person name="Foster B."/>
            <person name="Roux S."/>
            <person name="Palaniappan K."/>
            <person name="Varghese N."/>
            <person name="Mukherjee S."/>
            <person name="Reddy T.B.K."/>
            <person name="Daum C."/>
            <person name="Copeland A."/>
            <person name="Chen I.A."/>
            <person name="Ivanova N.N."/>
            <person name="Kyrpides N.C."/>
            <person name="Shapiro N."/>
            <person name="Eloe-Fadrosh E.A."/>
            <person name="Pietrasiak N."/>
        </authorList>
    </citation>
    <scope>NUCLEOTIDE SEQUENCE</scope>
    <source>
        <strain evidence="3">UHER 2000/2452</strain>
    </source>
</reference>
<evidence type="ECO:0000259" key="2">
    <source>
        <dbReference type="PROSITE" id="PS51913"/>
    </source>
</evidence>
<gene>
    <name evidence="3" type="ORF">KME15_14615</name>
</gene>
<proteinExistence type="predicted"/>
<dbReference type="Proteomes" id="UP000757435">
    <property type="component" value="Unassembled WGS sequence"/>
</dbReference>
<feature type="domain" description="HTH HARE-type" evidence="2">
    <location>
        <begin position="1"/>
        <end position="80"/>
    </location>
</feature>
<name>A0A951QBX2_9CYAN</name>
<keyword evidence="1" id="KW-0804">Transcription</keyword>
<evidence type="ECO:0000313" key="3">
    <source>
        <dbReference type="EMBL" id="MBW4659906.1"/>
    </source>
</evidence>
<comment type="caution">
    <text evidence="3">The sequence shown here is derived from an EMBL/GenBank/DDBJ whole genome shotgun (WGS) entry which is preliminary data.</text>
</comment>
<dbReference type="AlphaFoldDB" id="A0A951QBX2"/>
<organism evidence="3 4">
    <name type="scientific">Drouetiella hepatica Uher 2000/2452</name>
    <dbReference type="NCBI Taxonomy" id="904376"/>
    <lineage>
        <taxon>Bacteria</taxon>
        <taxon>Bacillati</taxon>
        <taxon>Cyanobacteriota</taxon>
        <taxon>Cyanophyceae</taxon>
        <taxon>Oculatellales</taxon>
        <taxon>Oculatellaceae</taxon>
        <taxon>Drouetiella</taxon>
    </lineage>
</organism>
<accession>A0A951QBX2</accession>
<evidence type="ECO:0000313" key="4">
    <source>
        <dbReference type="Proteomes" id="UP000757435"/>
    </source>
</evidence>
<dbReference type="GO" id="GO:0006355">
    <property type="term" value="P:regulation of DNA-templated transcription"/>
    <property type="evidence" value="ECO:0007669"/>
    <property type="project" value="InterPro"/>
</dbReference>
<dbReference type="PROSITE" id="PS51913">
    <property type="entry name" value="HTH_HARE"/>
    <property type="match status" value="1"/>
</dbReference>
<evidence type="ECO:0000256" key="1">
    <source>
        <dbReference type="ARBA" id="ARBA00023163"/>
    </source>
</evidence>
<dbReference type="EMBL" id="JAHHHD010000016">
    <property type="protein sequence ID" value="MBW4659906.1"/>
    <property type="molecule type" value="Genomic_DNA"/>
</dbReference>